<dbReference type="PROSITE" id="PS51141">
    <property type="entry name" value="ZF_SBP"/>
    <property type="match status" value="1"/>
</dbReference>
<name>A0A835HT47_9MAGN</name>
<accession>A0A835HT47</accession>
<dbReference type="Pfam" id="PF03110">
    <property type="entry name" value="SBP"/>
    <property type="match status" value="1"/>
</dbReference>
<keyword evidence="2 4" id="KW-0863">Zinc-finger</keyword>
<dbReference type="GO" id="GO:0005634">
    <property type="term" value="C:nucleus"/>
    <property type="evidence" value="ECO:0007669"/>
    <property type="project" value="InterPro"/>
</dbReference>
<feature type="compositionally biased region" description="Polar residues" evidence="5">
    <location>
        <begin position="235"/>
        <end position="260"/>
    </location>
</feature>
<evidence type="ECO:0000256" key="6">
    <source>
        <dbReference type="SAM" id="Phobius"/>
    </source>
</evidence>
<feature type="region of interest" description="Disordered" evidence="5">
    <location>
        <begin position="208"/>
        <end position="278"/>
    </location>
</feature>
<keyword evidence="6" id="KW-0812">Transmembrane</keyword>
<organism evidence="8 9">
    <name type="scientific">Coptis chinensis</name>
    <dbReference type="NCBI Taxonomy" id="261450"/>
    <lineage>
        <taxon>Eukaryota</taxon>
        <taxon>Viridiplantae</taxon>
        <taxon>Streptophyta</taxon>
        <taxon>Embryophyta</taxon>
        <taxon>Tracheophyta</taxon>
        <taxon>Spermatophyta</taxon>
        <taxon>Magnoliopsida</taxon>
        <taxon>Ranunculales</taxon>
        <taxon>Ranunculaceae</taxon>
        <taxon>Coptidoideae</taxon>
        <taxon>Coptis</taxon>
    </lineage>
</organism>
<dbReference type="OrthoDB" id="514967at2759"/>
<dbReference type="GO" id="GO:0008270">
    <property type="term" value="F:zinc ion binding"/>
    <property type="evidence" value="ECO:0007669"/>
    <property type="project" value="UniProtKB-KW"/>
</dbReference>
<keyword evidence="3" id="KW-0862">Zinc</keyword>
<feature type="region of interest" description="Disordered" evidence="5">
    <location>
        <begin position="1"/>
        <end position="20"/>
    </location>
</feature>
<dbReference type="SUPFAM" id="SSF103612">
    <property type="entry name" value="SBT domain"/>
    <property type="match status" value="1"/>
</dbReference>
<feature type="domain" description="SBP-type" evidence="7">
    <location>
        <begin position="116"/>
        <end position="193"/>
    </location>
</feature>
<evidence type="ECO:0000259" key="7">
    <source>
        <dbReference type="PROSITE" id="PS51141"/>
    </source>
</evidence>
<comment type="caution">
    <text evidence="8">The sequence shown here is derived from an EMBL/GenBank/DDBJ whole genome shotgun (WGS) entry which is preliminary data.</text>
</comment>
<dbReference type="GO" id="GO:0003677">
    <property type="term" value="F:DNA binding"/>
    <property type="evidence" value="ECO:0007669"/>
    <property type="project" value="InterPro"/>
</dbReference>
<protein>
    <recommendedName>
        <fullName evidence="7">SBP-type domain-containing protein</fullName>
    </recommendedName>
</protein>
<dbReference type="InterPro" id="IPR036893">
    <property type="entry name" value="SBP_sf"/>
</dbReference>
<evidence type="ECO:0000256" key="1">
    <source>
        <dbReference type="ARBA" id="ARBA00022723"/>
    </source>
</evidence>
<dbReference type="Pfam" id="PF26102">
    <property type="entry name" value="Ig_SPL7"/>
    <property type="match status" value="1"/>
</dbReference>
<evidence type="ECO:0000256" key="4">
    <source>
        <dbReference type="PROSITE-ProRule" id="PRU00470"/>
    </source>
</evidence>
<dbReference type="Proteomes" id="UP000631114">
    <property type="component" value="Unassembled WGS sequence"/>
</dbReference>
<feature type="region of interest" description="Disordered" evidence="5">
    <location>
        <begin position="47"/>
        <end position="70"/>
    </location>
</feature>
<dbReference type="Gene3D" id="4.10.1100.10">
    <property type="entry name" value="Transcription factor, SBP-box domain"/>
    <property type="match status" value="1"/>
</dbReference>
<gene>
    <name evidence="8" type="ORF">IFM89_015897</name>
</gene>
<keyword evidence="9" id="KW-1185">Reference proteome</keyword>
<dbReference type="EMBL" id="JADFTS010000005">
    <property type="protein sequence ID" value="KAF9605281.1"/>
    <property type="molecule type" value="Genomic_DNA"/>
</dbReference>
<evidence type="ECO:0000256" key="3">
    <source>
        <dbReference type="ARBA" id="ARBA00022833"/>
    </source>
</evidence>
<keyword evidence="6" id="KW-1133">Transmembrane helix</keyword>
<evidence type="ECO:0000313" key="9">
    <source>
        <dbReference type="Proteomes" id="UP000631114"/>
    </source>
</evidence>
<keyword evidence="1" id="KW-0479">Metal-binding</keyword>
<dbReference type="InterPro" id="IPR004333">
    <property type="entry name" value="SBP_dom"/>
</dbReference>
<dbReference type="InterPro" id="IPR044817">
    <property type="entry name" value="SBP-like"/>
</dbReference>
<feature type="transmembrane region" description="Helical" evidence="6">
    <location>
        <begin position="748"/>
        <end position="766"/>
    </location>
</feature>
<evidence type="ECO:0000256" key="5">
    <source>
        <dbReference type="SAM" id="MobiDB-lite"/>
    </source>
</evidence>
<dbReference type="PANTHER" id="PTHR31251:SF108">
    <property type="entry name" value="SQUAMOSA PROMOTER-BINDING-LIKE PROTEIN 7"/>
    <property type="match status" value="1"/>
</dbReference>
<keyword evidence="6" id="KW-0472">Membrane</keyword>
<proteinExistence type="predicted"/>
<dbReference type="PANTHER" id="PTHR31251">
    <property type="entry name" value="SQUAMOSA PROMOTER-BINDING-LIKE PROTEIN 4"/>
    <property type="match status" value="1"/>
</dbReference>
<reference evidence="8 9" key="1">
    <citation type="submission" date="2020-10" db="EMBL/GenBank/DDBJ databases">
        <title>The Coptis chinensis genome and diversification of protoberbering-type alkaloids.</title>
        <authorList>
            <person name="Wang B."/>
            <person name="Shu S."/>
            <person name="Song C."/>
            <person name="Liu Y."/>
        </authorList>
    </citation>
    <scope>NUCLEOTIDE SEQUENCE [LARGE SCALE GENOMIC DNA]</scope>
    <source>
        <strain evidence="8">HL-2020</strain>
        <tissue evidence="8">Leaf</tissue>
    </source>
</reference>
<sequence>MNTQPESPSVDELLSMNNSNEIEEASQFEWSNLLDFNFSDNQYDIPWTPPPNPTSIPVLSSSDGSDKLTRKRDPRLTCENFLAGRIPCSCPELDEKEEEAEIGIGTKRPRLGAGRLLRCQIPGCEVDISQLKGYHKRHRVCLRCANATSVFLDGQEKRYCQQCGKFHILPDFDEGKRSCRRKLERHNKRRRRKAGEFTVAVEKETQVDQLAEEDAIDDKAGKDETPNESEDGNVSPVSSHPGSQSIQSGSVKSFVTSGDTQMGGGKDNPRSPSFGDNKNAYSSLCPTGRISFKLYDWNPAEFPRRLRHQIFQWLSSMPVELEGYIRPGCIILTLFIAMPHFMWEKLSEDTACHIHNFINAPESMLFGRGSITVYLNDMILRVTKGGTSIVNVPMEVLVPRLHYVRPYCFEAGKPMEFVACGSNLLQPKFRFLVSFAGTYLAYDDCLVTPYERTGSCYGTKEDSSKLFEHQTCKIYIRSTDPNLFGPAFIEVENESGLSNFIPVLFGDKKICSEMKMLHKRLDDTLFSKETHHVVLDGNREPCKGFALRQGAVSELLLDIGWLLKEPKLDDMQNHLNSTQIQRFNCLLRFLIQNESTHVLEKILHSLKIIGNANKFYNPDNVVIDADVVLFHKHVEYATEIVNQRFGRMGGQVLHSGNSVEKAHFLSKCYGASVVLTHVPCSSEDLEMAKEKNKGTLITSALRQSGETVPLLNKEVVMNLTYGPDPLNVWPEKTCSRFVPTTFLSSRPFFLLVAAGVVCFGMCAVFLHPNKVGEFTVAIRRCLFGKSNT</sequence>
<dbReference type="AlphaFoldDB" id="A0A835HT47"/>
<evidence type="ECO:0000313" key="8">
    <source>
        <dbReference type="EMBL" id="KAF9605281.1"/>
    </source>
</evidence>
<evidence type="ECO:0000256" key="2">
    <source>
        <dbReference type="ARBA" id="ARBA00022771"/>
    </source>
</evidence>